<dbReference type="RefSeq" id="WP_119049450.1">
    <property type="nucleotide sequence ID" value="NZ_CP032157.1"/>
</dbReference>
<dbReference type="SUPFAM" id="SSF55874">
    <property type="entry name" value="ATPase domain of HSP90 chaperone/DNA topoisomerase II/histidine kinase"/>
    <property type="match status" value="1"/>
</dbReference>
<proteinExistence type="predicted"/>
<organism evidence="7 8">
    <name type="scientific">Paraflavitalea soli</name>
    <dbReference type="NCBI Taxonomy" id="2315862"/>
    <lineage>
        <taxon>Bacteria</taxon>
        <taxon>Pseudomonadati</taxon>
        <taxon>Bacteroidota</taxon>
        <taxon>Chitinophagia</taxon>
        <taxon>Chitinophagales</taxon>
        <taxon>Chitinophagaceae</taxon>
        <taxon>Paraflavitalea</taxon>
    </lineage>
</organism>
<dbReference type="Gene3D" id="1.25.40.10">
    <property type="entry name" value="Tetratricopeptide repeat domain"/>
    <property type="match status" value="2"/>
</dbReference>
<dbReference type="OrthoDB" id="943406at2"/>
<dbReference type="Pfam" id="PF13424">
    <property type="entry name" value="TPR_12"/>
    <property type="match status" value="1"/>
</dbReference>
<feature type="transmembrane region" description="Helical" evidence="6">
    <location>
        <begin position="328"/>
        <end position="348"/>
    </location>
</feature>
<dbReference type="SMART" id="SM00028">
    <property type="entry name" value="TPR"/>
    <property type="match status" value="3"/>
</dbReference>
<keyword evidence="7" id="KW-0067">ATP-binding</keyword>
<dbReference type="Gene3D" id="3.30.565.10">
    <property type="entry name" value="Histidine kinase-like ATPase, C-terminal domain"/>
    <property type="match status" value="1"/>
</dbReference>
<accession>A0A3B7MGW2</accession>
<dbReference type="InterPro" id="IPR036890">
    <property type="entry name" value="HATPase_C_sf"/>
</dbReference>
<reference evidence="7 8" key="1">
    <citation type="submission" date="2018-09" db="EMBL/GenBank/DDBJ databases">
        <title>Genome sequencing of strain 6GH32-13.</title>
        <authorList>
            <person name="Weon H.-Y."/>
            <person name="Heo J."/>
            <person name="Kwon S.-W."/>
        </authorList>
    </citation>
    <scope>NUCLEOTIDE SEQUENCE [LARGE SCALE GENOMIC DNA]</scope>
    <source>
        <strain evidence="7 8">5GH32-13</strain>
    </source>
</reference>
<keyword evidence="6" id="KW-0812">Transmembrane</keyword>
<evidence type="ECO:0000256" key="6">
    <source>
        <dbReference type="SAM" id="Phobius"/>
    </source>
</evidence>
<dbReference type="PANTHER" id="PTHR24421:SF10">
    <property type="entry name" value="NITRATE_NITRITE SENSOR PROTEIN NARQ"/>
    <property type="match status" value="1"/>
</dbReference>
<dbReference type="InterPro" id="IPR019734">
    <property type="entry name" value="TPR_rpt"/>
</dbReference>
<keyword evidence="6" id="KW-0472">Membrane</keyword>
<evidence type="ECO:0000313" key="7">
    <source>
        <dbReference type="EMBL" id="AXY73614.1"/>
    </source>
</evidence>
<dbReference type="Proteomes" id="UP000263900">
    <property type="component" value="Chromosome"/>
</dbReference>
<keyword evidence="6" id="KW-1133">Transmembrane helix</keyword>
<dbReference type="GO" id="GO:0004673">
    <property type="term" value="F:protein histidine kinase activity"/>
    <property type="evidence" value="ECO:0007669"/>
    <property type="project" value="UniProtKB-EC"/>
</dbReference>
<keyword evidence="5" id="KW-0902">Two-component regulatory system</keyword>
<dbReference type="EC" id="2.7.13.3" evidence="2"/>
<protein>
    <recommendedName>
        <fullName evidence="2">histidine kinase</fullName>
        <ecNumber evidence="2">2.7.13.3</ecNumber>
    </recommendedName>
</protein>
<evidence type="ECO:0000256" key="1">
    <source>
        <dbReference type="ARBA" id="ARBA00000085"/>
    </source>
</evidence>
<dbReference type="InterPro" id="IPR011990">
    <property type="entry name" value="TPR-like_helical_dom_sf"/>
</dbReference>
<sequence>MRVIYFLLPILIASLFACKNKQQPIPDLRFSVFDKADSFYNINKYDSAFYYYNTIANDSTDSLQVATAYISMGLIQNLEGDYYGAQESFVTSLPYLDERQQAHRYCLQSAYHELAVSNQHLKKYNEAIDYSQKALAFAVDNEYRIRMLNSLALTYQKKGDYLQADSLYLIIIDSIKSNPKEYARVLSNQARTRWLQDHHYPAGPSLLQALSIREKLKDKWGLNASYAHLADYYTDTRPDSALYYALKRDTIAQELNSSDDTLEALVKLLNLSPSPQVKPYFIRYQYLIDSLQTAHNAAKNQFALIRYETEKSKADNLQLQKDKARQQVAFWSAISFFIVVAIIALIWYRKRKQQLEAASRLALQAQEIKTSQKVHDVVANGLYRMMADIQHKETIDKGPLLDNIEDLYERSRNISYEPQKVPHQDFQNTISGMLKAFGNSSTNVYVTGNSQSLWDRITPRAQQEVEQVLQELMVNMKKHSRAENVVVKFEARENCILIHYKDDGVGLPSGFKYGNGLTSTETRIKGIGGDFTFEEITKGLKILISIPTVPIL</sequence>
<keyword evidence="3" id="KW-0808">Transferase</keyword>
<name>A0A3B7MGW2_9BACT</name>
<dbReference type="KEGG" id="pseg:D3H65_06295"/>
<dbReference type="AlphaFoldDB" id="A0A3B7MGW2"/>
<dbReference type="EMBL" id="CP032157">
    <property type="protein sequence ID" value="AXY73614.1"/>
    <property type="molecule type" value="Genomic_DNA"/>
</dbReference>
<dbReference type="SUPFAM" id="SSF48452">
    <property type="entry name" value="TPR-like"/>
    <property type="match status" value="1"/>
</dbReference>
<gene>
    <name evidence="7" type="ORF">D3H65_06295</name>
</gene>
<dbReference type="InterPro" id="IPR050482">
    <property type="entry name" value="Sensor_HK_TwoCompSys"/>
</dbReference>
<evidence type="ECO:0000256" key="2">
    <source>
        <dbReference type="ARBA" id="ARBA00012438"/>
    </source>
</evidence>
<comment type="catalytic activity">
    <reaction evidence="1">
        <text>ATP + protein L-histidine = ADP + protein N-phospho-L-histidine.</text>
        <dbReference type="EC" id="2.7.13.3"/>
    </reaction>
</comment>
<keyword evidence="8" id="KW-1185">Reference proteome</keyword>
<evidence type="ECO:0000313" key="8">
    <source>
        <dbReference type="Proteomes" id="UP000263900"/>
    </source>
</evidence>
<dbReference type="PANTHER" id="PTHR24421">
    <property type="entry name" value="NITRATE/NITRITE SENSOR PROTEIN NARX-RELATED"/>
    <property type="match status" value="1"/>
</dbReference>
<evidence type="ECO:0000256" key="4">
    <source>
        <dbReference type="ARBA" id="ARBA00022777"/>
    </source>
</evidence>
<dbReference type="GO" id="GO:0005524">
    <property type="term" value="F:ATP binding"/>
    <property type="evidence" value="ECO:0007669"/>
    <property type="project" value="UniProtKB-KW"/>
</dbReference>
<dbReference type="GO" id="GO:0000160">
    <property type="term" value="P:phosphorelay signal transduction system"/>
    <property type="evidence" value="ECO:0007669"/>
    <property type="project" value="UniProtKB-KW"/>
</dbReference>
<evidence type="ECO:0000256" key="3">
    <source>
        <dbReference type="ARBA" id="ARBA00022679"/>
    </source>
</evidence>
<keyword evidence="4" id="KW-0418">Kinase</keyword>
<evidence type="ECO:0000256" key="5">
    <source>
        <dbReference type="ARBA" id="ARBA00023012"/>
    </source>
</evidence>
<dbReference type="PROSITE" id="PS51257">
    <property type="entry name" value="PROKAR_LIPOPROTEIN"/>
    <property type="match status" value="1"/>
</dbReference>
<keyword evidence="7" id="KW-0547">Nucleotide-binding</keyword>